<name>A0ABR8X1Q8_9MICO</name>
<dbReference type="PROSITE" id="PS00211">
    <property type="entry name" value="ABC_TRANSPORTER_1"/>
    <property type="match status" value="2"/>
</dbReference>
<sequence>MLLSVEDLDVSFDTGDGRLHAVRGISFDLDEGETLGVVGESGSGKSVSTQAMVGLSSGAMVTGRALFQGRDLLTMSDDDLRSVRGRGIGMVFQDPLSSLHPQFRVGAQIAEAIRVHEKTSPKLLRSRVIDVLAEVGIPHPEKRIDDYPHQFSGGMRQRVMIGLALALRPALLIADEPTTALDVTVQAQLLDLMSRLQQEHGTAILMITHDLGVVAQVADRVITMYGGRIVERGARNEVLARPHHPYTRGLLASVPRVGSERTVLQSIPGNPPSLLIEQPGCPFASRCALVHDECLQGFPEERHIAVGHRSACVLPVSHAGPVVLPVLPDAAPVAAVERDLLARVEDVRITFPGARKGVLGLKSDTVVAVDGVSLDIPRGGTLGIVGESGSGKSTLARALTGLIPLTSGRVEFEGRDISTLGRADRRALRRDVQMVFQDPYGSLNQQRRVGSIIADPLVIHGLKTGKELRTHVQELMELVGLNPEHYNRFPAEFSGGQRQRIGIARALALNPKLVVCDEPVSALDVSIQAQILNLLSSLQEELGLTYVFIAHDLAVVEHIADTVAVMHRGVVVEQGPVEQIYRDPREEYTRSLLAAAPHVDTVLQQDTGLELDQSDDILREARG</sequence>
<dbReference type="SMART" id="SM00382">
    <property type="entry name" value="AAA"/>
    <property type="match status" value="2"/>
</dbReference>
<dbReference type="SUPFAM" id="SSF52540">
    <property type="entry name" value="P-loop containing nucleoside triphosphate hydrolases"/>
    <property type="match status" value="2"/>
</dbReference>
<dbReference type="InterPro" id="IPR003439">
    <property type="entry name" value="ABC_transporter-like_ATP-bd"/>
</dbReference>
<accession>A0ABR8X1Q8</accession>
<evidence type="ECO:0000313" key="7">
    <source>
        <dbReference type="Proteomes" id="UP000602532"/>
    </source>
</evidence>
<dbReference type="NCBIfam" id="NF007739">
    <property type="entry name" value="PRK10419.1"/>
    <property type="match status" value="2"/>
</dbReference>
<dbReference type="PANTHER" id="PTHR43776:SF7">
    <property type="entry name" value="D,D-DIPEPTIDE TRANSPORT ATP-BINDING PROTEIN DDPF-RELATED"/>
    <property type="match status" value="1"/>
</dbReference>
<dbReference type="Gene3D" id="3.40.50.300">
    <property type="entry name" value="P-loop containing nucleotide triphosphate hydrolases"/>
    <property type="match status" value="2"/>
</dbReference>
<keyword evidence="2" id="KW-0813">Transport</keyword>
<dbReference type="Pfam" id="PF08352">
    <property type="entry name" value="oligo_HPY"/>
    <property type="match status" value="2"/>
</dbReference>
<feature type="domain" description="ABC transporter" evidence="5">
    <location>
        <begin position="5"/>
        <end position="251"/>
    </location>
</feature>
<keyword evidence="3" id="KW-0547">Nucleotide-binding</keyword>
<keyword evidence="4 6" id="KW-0067">ATP-binding</keyword>
<protein>
    <submittedName>
        <fullName evidence="6">ABC transporter ATP-binding protein</fullName>
    </submittedName>
</protein>
<dbReference type="InterPro" id="IPR013563">
    <property type="entry name" value="Oligopep_ABC_C"/>
</dbReference>
<dbReference type="EMBL" id="JACSPM010000001">
    <property type="protein sequence ID" value="MBD8023270.1"/>
    <property type="molecule type" value="Genomic_DNA"/>
</dbReference>
<keyword evidence="7" id="KW-1185">Reference proteome</keyword>
<dbReference type="Pfam" id="PF00005">
    <property type="entry name" value="ABC_tran"/>
    <property type="match status" value="2"/>
</dbReference>
<evidence type="ECO:0000256" key="1">
    <source>
        <dbReference type="ARBA" id="ARBA00005417"/>
    </source>
</evidence>
<dbReference type="NCBIfam" id="NF008453">
    <property type="entry name" value="PRK11308.1"/>
    <property type="match status" value="2"/>
</dbReference>
<dbReference type="PROSITE" id="PS50893">
    <property type="entry name" value="ABC_TRANSPORTER_2"/>
    <property type="match status" value="2"/>
</dbReference>
<dbReference type="GO" id="GO:0005524">
    <property type="term" value="F:ATP binding"/>
    <property type="evidence" value="ECO:0007669"/>
    <property type="project" value="UniProtKB-KW"/>
</dbReference>
<gene>
    <name evidence="6" type="ORF">H9622_06650</name>
</gene>
<dbReference type="InterPro" id="IPR050319">
    <property type="entry name" value="ABC_transp_ATP-bind"/>
</dbReference>
<comment type="similarity">
    <text evidence="1">Belongs to the ABC transporter superfamily.</text>
</comment>
<evidence type="ECO:0000256" key="2">
    <source>
        <dbReference type="ARBA" id="ARBA00022448"/>
    </source>
</evidence>
<dbReference type="InterPro" id="IPR003593">
    <property type="entry name" value="AAA+_ATPase"/>
</dbReference>
<evidence type="ECO:0000259" key="5">
    <source>
        <dbReference type="PROSITE" id="PS50893"/>
    </source>
</evidence>
<evidence type="ECO:0000313" key="6">
    <source>
        <dbReference type="EMBL" id="MBD8023270.1"/>
    </source>
</evidence>
<dbReference type="Proteomes" id="UP000602532">
    <property type="component" value="Unassembled WGS sequence"/>
</dbReference>
<reference evidence="6 7" key="1">
    <citation type="submission" date="2020-08" db="EMBL/GenBank/DDBJ databases">
        <title>A Genomic Blueprint of the Chicken Gut Microbiome.</title>
        <authorList>
            <person name="Gilroy R."/>
            <person name="Ravi A."/>
            <person name="Getino M."/>
            <person name="Pursley I."/>
            <person name="Horton D.L."/>
            <person name="Alikhan N.-F."/>
            <person name="Baker D."/>
            <person name="Gharbi K."/>
            <person name="Hall N."/>
            <person name="Watson M."/>
            <person name="Adriaenssens E.M."/>
            <person name="Foster-Nyarko E."/>
            <person name="Jarju S."/>
            <person name="Secka A."/>
            <person name="Antonio M."/>
            <person name="Oren A."/>
            <person name="Chaudhuri R."/>
            <person name="La Ragione R.M."/>
            <person name="Hildebrand F."/>
            <person name="Pallen M.J."/>
        </authorList>
    </citation>
    <scope>NUCLEOTIDE SEQUENCE [LARGE SCALE GENOMIC DNA]</scope>
    <source>
        <strain evidence="6 7">Sa1CUA4</strain>
    </source>
</reference>
<evidence type="ECO:0000256" key="3">
    <source>
        <dbReference type="ARBA" id="ARBA00022741"/>
    </source>
</evidence>
<feature type="domain" description="ABC transporter" evidence="5">
    <location>
        <begin position="342"/>
        <end position="593"/>
    </location>
</feature>
<dbReference type="InterPro" id="IPR017871">
    <property type="entry name" value="ABC_transporter-like_CS"/>
</dbReference>
<dbReference type="InterPro" id="IPR027417">
    <property type="entry name" value="P-loop_NTPase"/>
</dbReference>
<comment type="caution">
    <text evidence="6">The sequence shown here is derived from an EMBL/GenBank/DDBJ whole genome shotgun (WGS) entry which is preliminary data.</text>
</comment>
<dbReference type="CDD" id="cd03257">
    <property type="entry name" value="ABC_NikE_OppD_transporters"/>
    <property type="match status" value="2"/>
</dbReference>
<evidence type="ECO:0000256" key="4">
    <source>
        <dbReference type="ARBA" id="ARBA00022840"/>
    </source>
</evidence>
<organism evidence="6 7">
    <name type="scientific">Microbacterium gallinarum</name>
    <dbReference type="NCBI Taxonomy" id="2762209"/>
    <lineage>
        <taxon>Bacteria</taxon>
        <taxon>Bacillati</taxon>
        <taxon>Actinomycetota</taxon>
        <taxon>Actinomycetes</taxon>
        <taxon>Micrococcales</taxon>
        <taxon>Microbacteriaceae</taxon>
        <taxon>Microbacterium</taxon>
    </lineage>
</organism>
<dbReference type="NCBIfam" id="TIGR01727">
    <property type="entry name" value="oligo_HPY"/>
    <property type="match status" value="1"/>
</dbReference>
<proteinExistence type="inferred from homology"/>
<dbReference type="PANTHER" id="PTHR43776">
    <property type="entry name" value="TRANSPORT ATP-BINDING PROTEIN"/>
    <property type="match status" value="1"/>
</dbReference>